<dbReference type="Proteomes" id="UP000224634">
    <property type="component" value="Unassembled WGS sequence"/>
</dbReference>
<sequence length="161" mass="18364">MCLPHLNLLQYHLRQMDASHMVTTGIVHLMFQSQLLPQAMIQQQIFHPTVTVSHMVTTGIVHLEFQNRQLLQPNPWDKKILLLDSASPTVTIGTARLVSPNRQHRLISLPLFPLATTDRNSPLVLLPSLCHPILRRRLSSRVQPLVQPNPGYRLLFLRLGL</sequence>
<name>A0A2B7YGC5_POLH7</name>
<proteinExistence type="predicted"/>
<dbReference type="AlphaFoldDB" id="A0A2B7YGC5"/>
<reference evidence="1 2" key="1">
    <citation type="submission" date="2017-10" db="EMBL/GenBank/DDBJ databases">
        <title>Comparative genomics in systemic dimorphic fungi from Ajellomycetaceae.</title>
        <authorList>
            <person name="Munoz J.F."/>
            <person name="Mcewen J.G."/>
            <person name="Clay O.K."/>
            <person name="Cuomo C.A."/>
        </authorList>
    </citation>
    <scope>NUCLEOTIDE SEQUENCE [LARGE SCALE GENOMIC DNA]</scope>
    <source>
        <strain evidence="1 2">UAMH7299</strain>
    </source>
</reference>
<evidence type="ECO:0000313" key="1">
    <source>
        <dbReference type="EMBL" id="PGH20325.1"/>
    </source>
</evidence>
<comment type="caution">
    <text evidence="1">The sequence shown here is derived from an EMBL/GenBank/DDBJ whole genome shotgun (WGS) entry which is preliminary data.</text>
</comment>
<organism evidence="1 2">
    <name type="scientific">Polytolypa hystricis (strain UAMH7299)</name>
    <dbReference type="NCBI Taxonomy" id="1447883"/>
    <lineage>
        <taxon>Eukaryota</taxon>
        <taxon>Fungi</taxon>
        <taxon>Dikarya</taxon>
        <taxon>Ascomycota</taxon>
        <taxon>Pezizomycotina</taxon>
        <taxon>Eurotiomycetes</taxon>
        <taxon>Eurotiomycetidae</taxon>
        <taxon>Onygenales</taxon>
        <taxon>Onygenales incertae sedis</taxon>
        <taxon>Polytolypa</taxon>
    </lineage>
</organism>
<accession>A0A2B7YGC5</accession>
<keyword evidence="2" id="KW-1185">Reference proteome</keyword>
<gene>
    <name evidence="1" type="ORF">AJ80_03592</name>
</gene>
<evidence type="ECO:0000313" key="2">
    <source>
        <dbReference type="Proteomes" id="UP000224634"/>
    </source>
</evidence>
<dbReference type="EMBL" id="PDNA01000041">
    <property type="protein sequence ID" value="PGH20325.1"/>
    <property type="molecule type" value="Genomic_DNA"/>
</dbReference>
<protein>
    <submittedName>
        <fullName evidence="1">Uncharacterized protein</fullName>
    </submittedName>
</protein>